<organism evidence="2">
    <name type="scientific">Periwinkle leaf yellowing phytoplasma</name>
    <dbReference type="NCBI Taxonomy" id="619518"/>
    <lineage>
        <taxon>Bacteria</taxon>
        <taxon>Bacillati</taxon>
        <taxon>Mycoplasmatota</taxon>
        <taxon>Mollicutes</taxon>
        <taxon>Acholeplasmatales</taxon>
        <taxon>Acholeplasmataceae</taxon>
        <taxon>Candidatus Phytoplasma</taxon>
        <taxon>16SrI (Aster yellows group)</taxon>
    </lineage>
</organism>
<dbReference type="AlphaFoldDB" id="F2X4V3"/>
<keyword evidence="1" id="KW-1133">Transmembrane helix</keyword>
<evidence type="ECO:0000313" key="2">
    <source>
        <dbReference type="EMBL" id="AEA36707.1"/>
    </source>
</evidence>
<feature type="transmembrane region" description="Helical" evidence="1">
    <location>
        <begin position="7"/>
        <end position="27"/>
    </location>
</feature>
<keyword evidence="1" id="KW-0812">Transmembrane</keyword>
<protein>
    <submittedName>
        <fullName evidence="2">Uncharacterized protein</fullName>
    </submittedName>
</protein>
<sequence>MNKKRKLILNLWIIFIVIVLLILLFLLGLRLPKLFKSIQDKNKVETQSQYQTQYIYDTNKVKNIVRLLTELKKLKQLKNKQLQKQVLNQKETQPINNLDFFDPKVQNDLYHKLSKSMEEQMIQFSQKDFVSSEVPSEQLNDDNQLVKDIAVVTLTTGAAVISCVVLAPIFASVGPIAAPLALLL</sequence>
<dbReference type="EMBL" id="HQ332528">
    <property type="protein sequence ID" value="AEA36707.1"/>
    <property type="molecule type" value="Genomic_DNA"/>
</dbReference>
<keyword evidence="1" id="KW-0472">Membrane</keyword>
<geneLocation type="plasmid" evidence="2">
    <name>p05PLY-2</name>
</geneLocation>
<keyword evidence="2" id="KW-0614">Plasmid</keyword>
<name>F2X4V3_9MOLU</name>
<evidence type="ECO:0000256" key="1">
    <source>
        <dbReference type="SAM" id="Phobius"/>
    </source>
</evidence>
<proteinExistence type="predicted"/>
<accession>F2X4V3</accession>
<dbReference type="RefSeq" id="WP_015060419.1">
    <property type="nucleotide sequence ID" value="NC_019246.1"/>
</dbReference>
<reference evidence="2" key="1">
    <citation type="submission" date="2010-09" db="EMBL/GenBank/DDBJ databases">
        <title>Cloning and Analysis of Plasmids of Periwinkle Leaf Yellowing Phytoplasma.</title>
        <authorList>
            <person name="Chen L.L."/>
            <person name="Lin C.P."/>
        </authorList>
    </citation>
    <scope>NUCLEOTIDE SEQUENCE</scope>
    <source>
        <strain evidence="2">05PLY</strain>
        <plasmid evidence="2">p05PLY-2</plasmid>
    </source>
</reference>